<protein>
    <submittedName>
        <fullName evidence="2">Uncharacterized protein</fullName>
    </submittedName>
</protein>
<proteinExistence type="predicted"/>
<keyword evidence="3" id="KW-1185">Reference proteome</keyword>
<reference evidence="2" key="1">
    <citation type="submission" date="2017-02" db="EMBL/GenBank/DDBJ databases">
        <title>Genome of Microbulbifer agarilyticus GP101.</title>
        <authorList>
            <person name="Jung J."/>
            <person name="Bae S.S."/>
            <person name="Baek K."/>
        </authorList>
    </citation>
    <scope>NUCLEOTIDE SEQUENCE [LARGE SCALE GENOMIC DNA]</scope>
    <source>
        <strain evidence="2">GP101</strain>
    </source>
</reference>
<feature type="transmembrane region" description="Helical" evidence="1">
    <location>
        <begin position="20"/>
        <end position="39"/>
    </location>
</feature>
<keyword evidence="1" id="KW-0812">Transmembrane</keyword>
<dbReference type="Proteomes" id="UP000188219">
    <property type="component" value="Chromosome"/>
</dbReference>
<sequence>MRFGPYMITLAQGDDVMLRVIALLVFALILLALAARLFYDNKDKNETGCIEPIRFYQIS</sequence>
<dbReference type="KEGG" id="maga:Mag101_11360"/>
<organism evidence="2 3">
    <name type="scientific">Microbulbifer agarilyticus</name>
    <dbReference type="NCBI Taxonomy" id="260552"/>
    <lineage>
        <taxon>Bacteria</taxon>
        <taxon>Pseudomonadati</taxon>
        <taxon>Pseudomonadota</taxon>
        <taxon>Gammaproteobacteria</taxon>
        <taxon>Cellvibrionales</taxon>
        <taxon>Microbulbiferaceae</taxon>
        <taxon>Microbulbifer</taxon>
    </lineage>
</organism>
<name>A0A1Q2M796_9GAMM</name>
<keyword evidence="1" id="KW-0472">Membrane</keyword>
<dbReference type="AlphaFoldDB" id="A0A1Q2M796"/>
<dbReference type="EMBL" id="CP019650">
    <property type="protein sequence ID" value="AQQ68167.1"/>
    <property type="molecule type" value="Genomic_DNA"/>
</dbReference>
<evidence type="ECO:0000313" key="3">
    <source>
        <dbReference type="Proteomes" id="UP000188219"/>
    </source>
</evidence>
<evidence type="ECO:0000313" key="2">
    <source>
        <dbReference type="EMBL" id="AQQ68167.1"/>
    </source>
</evidence>
<evidence type="ECO:0000256" key="1">
    <source>
        <dbReference type="SAM" id="Phobius"/>
    </source>
</evidence>
<keyword evidence="1" id="KW-1133">Transmembrane helix</keyword>
<accession>A0A1Q2M796</accession>
<gene>
    <name evidence="2" type="ORF">Mag101_11360</name>
</gene>